<sequence length="108" mass="10992">MADGDASLLAPVIVIAALVIRTAVTELRHPGSARRQWAFATSPRAVAAGVTVAAATALIGGARYGWAAVAWALLAGVLAAFVTGSAASADPPPSPDEEQPCRNDRSER</sequence>
<organism evidence="3 4">
    <name type="scientific">Streptomyces humidus</name>
    <dbReference type="NCBI Taxonomy" id="52259"/>
    <lineage>
        <taxon>Bacteria</taxon>
        <taxon>Bacillati</taxon>
        <taxon>Actinomycetota</taxon>
        <taxon>Actinomycetes</taxon>
        <taxon>Kitasatosporales</taxon>
        <taxon>Streptomycetaceae</taxon>
        <taxon>Streptomyces</taxon>
    </lineage>
</organism>
<name>A0A918FTM7_9ACTN</name>
<feature type="transmembrane region" description="Helical" evidence="2">
    <location>
        <begin position="6"/>
        <end position="24"/>
    </location>
</feature>
<keyword evidence="2" id="KW-0812">Transmembrane</keyword>
<feature type="transmembrane region" description="Helical" evidence="2">
    <location>
        <begin position="68"/>
        <end position="89"/>
    </location>
</feature>
<dbReference type="Proteomes" id="UP000606194">
    <property type="component" value="Unassembled WGS sequence"/>
</dbReference>
<reference evidence="3" key="1">
    <citation type="journal article" date="2014" name="Int. J. Syst. Evol. Microbiol.">
        <title>Complete genome sequence of Corynebacterium casei LMG S-19264T (=DSM 44701T), isolated from a smear-ripened cheese.</title>
        <authorList>
            <consortium name="US DOE Joint Genome Institute (JGI-PGF)"/>
            <person name="Walter F."/>
            <person name="Albersmeier A."/>
            <person name="Kalinowski J."/>
            <person name="Ruckert C."/>
        </authorList>
    </citation>
    <scope>NUCLEOTIDE SEQUENCE</scope>
    <source>
        <strain evidence="3">JCM 4386</strain>
    </source>
</reference>
<protein>
    <submittedName>
        <fullName evidence="3">Uncharacterized protein</fullName>
    </submittedName>
</protein>
<evidence type="ECO:0000313" key="3">
    <source>
        <dbReference type="EMBL" id="GGR81910.1"/>
    </source>
</evidence>
<feature type="region of interest" description="Disordered" evidence="1">
    <location>
        <begin position="85"/>
        <end position="108"/>
    </location>
</feature>
<dbReference type="RefSeq" id="WP_190149004.1">
    <property type="nucleotide sequence ID" value="NZ_BMTL01000007.1"/>
</dbReference>
<evidence type="ECO:0000256" key="2">
    <source>
        <dbReference type="SAM" id="Phobius"/>
    </source>
</evidence>
<evidence type="ECO:0000256" key="1">
    <source>
        <dbReference type="SAM" id="MobiDB-lite"/>
    </source>
</evidence>
<keyword evidence="4" id="KW-1185">Reference proteome</keyword>
<feature type="transmembrane region" description="Helical" evidence="2">
    <location>
        <begin position="45"/>
        <end position="62"/>
    </location>
</feature>
<reference evidence="3" key="2">
    <citation type="submission" date="2020-09" db="EMBL/GenBank/DDBJ databases">
        <authorList>
            <person name="Sun Q."/>
            <person name="Ohkuma M."/>
        </authorList>
    </citation>
    <scope>NUCLEOTIDE SEQUENCE</scope>
    <source>
        <strain evidence="3">JCM 4386</strain>
    </source>
</reference>
<keyword evidence="2" id="KW-0472">Membrane</keyword>
<dbReference type="EMBL" id="BMTL01000007">
    <property type="protein sequence ID" value="GGR81910.1"/>
    <property type="molecule type" value="Genomic_DNA"/>
</dbReference>
<evidence type="ECO:0000313" key="4">
    <source>
        <dbReference type="Proteomes" id="UP000606194"/>
    </source>
</evidence>
<gene>
    <name evidence="3" type="ORF">GCM10010269_21360</name>
</gene>
<proteinExistence type="predicted"/>
<accession>A0A918FTM7</accession>
<keyword evidence="2" id="KW-1133">Transmembrane helix</keyword>
<comment type="caution">
    <text evidence="3">The sequence shown here is derived from an EMBL/GenBank/DDBJ whole genome shotgun (WGS) entry which is preliminary data.</text>
</comment>
<dbReference type="AlphaFoldDB" id="A0A918FTM7"/>
<feature type="compositionally biased region" description="Basic and acidic residues" evidence="1">
    <location>
        <begin position="99"/>
        <end position="108"/>
    </location>
</feature>